<evidence type="ECO:0000313" key="6">
    <source>
        <dbReference type="Proteomes" id="UP000189674"/>
    </source>
</evidence>
<dbReference type="GO" id="GO:0005198">
    <property type="term" value="F:structural molecule activity"/>
    <property type="evidence" value="ECO:0007669"/>
    <property type="project" value="InterPro"/>
</dbReference>
<dbReference type="Proteomes" id="UP000189674">
    <property type="component" value="Chromosome"/>
</dbReference>
<reference evidence="6" key="1">
    <citation type="submission" date="2017-02" db="EMBL/GenBank/DDBJ databases">
        <title>Comparative genomics and description of representatives of a novel lineage of planctomycetes thriving in anoxic sediments.</title>
        <authorList>
            <person name="Spring S."/>
            <person name="Bunk B."/>
            <person name="Sproer C."/>
        </authorList>
    </citation>
    <scope>NUCLEOTIDE SEQUENCE [LARGE SCALE GENOMIC DNA]</scope>
    <source>
        <strain evidence="6">ST-NAGAB-D1</strain>
    </source>
</reference>
<dbReference type="OrthoDB" id="263583at2"/>
<dbReference type="Pfam" id="PF13646">
    <property type="entry name" value="HEAT_2"/>
    <property type="match status" value="1"/>
</dbReference>
<dbReference type="SUPFAM" id="SSF48371">
    <property type="entry name" value="ARM repeat"/>
    <property type="match status" value="1"/>
</dbReference>
<keyword evidence="3" id="KW-0732">Signal</keyword>
<keyword evidence="6" id="KW-1185">Reference proteome</keyword>
<dbReference type="Gene3D" id="1.25.10.10">
    <property type="entry name" value="Leucine-rich Repeat Variant"/>
    <property type="match status" value="1"/>
</dbReference>
<dbReference type="RefSeq" id="WP_146662384.1">
    <property type="nucleotide sequence ID" value="NZ_CP019791.1"/>
</dbReference>
<dbReference type="AlphaFoldDB" id="A0A1U9NMK0"/>
<dbReference type="PANTHER" id="PTHR30381:SF0">
    <property type="entry name" value="FLAGELLAR P-RING PROTEIN"/>
    <property type="match status" value="1"/>
</dbReference>
<dbReference type="GO" id="GO:0009428">
    <property type="term" value="C:bacterial-type flagellum basal body, distal rod, P ring"/>
    <property type="evidence" value="ECO:0007669"/>
    <property type="project" value="InterPro"/>
</dbReference>
<dbReference type="KEGG" id="alus:STSP2_02135"/>
<name>A0A1U9NMK0_9BACT</name>
<comment type="subcellular location">
    <subcellularLocation>
        <location evidence="2">Bacterial flagellum basal body</location>
    </subcellularLocation>
</comment>
<gene>
    <name evidence="5" type="primary">flgI_2</name>
    <name evidence="5" type="ORF">STSP2_02135</name>
</gene>
<dbReference type="GO" id="GO:0030288">
    <property type="term" value="C:outer membrane-bounded periplasmic space"/>
    <property type="evidence" value="ECO:0007669"/>
    <property type="project" value="InterPro"/>
</dbReference>
<dbReference type="InterPro" id="IPR016024">
    <property type="entry name" value="ARM-type_fold"/>
</dbReference>
<dbReference type="Pfam" id="PF02119">
    <property type="entry name" value="FlgI"/>
    <property type="match status" value="1"/>
</dbReference>
<comment type="function">
    <text evidence="1">Assembles around the rod to form the L-ring and probably protects the motor/basal body from shearing forces during rotation.</text>
</comment>
<dbReference type="PRINTS" id="PR01010">
    <property type="entry name" value="FLGPRINGFLGI"/>
</dbReference>
<evidence type="ECO:0000256" key="4">
    <source>
        <dbReference type="ARBA" id="ARBA00023143"/>
    </source>
</evidence>
<dbReference type="STRING" id="1936003.STSP2_02135"/>
<dbReference type="PANTHER" id="PTHR30381">
    <property type="entry name" value="FLAGELLAR P-RING PERIPLASMIC PROTEIN FLGI"/>
    <property type="match status" value="1"/>
</dbReference>
<evidence type="ECO:0000256" key="3">
    <source>
        <dbReference type="ARBA" id="ARBA00022729"/>
    </source>
</evidence>
<proteinExistence type="predicted"/>
<sequence length="559" mass="60766">MGKKLYSMITDKFFACKGLPARLGVFSALLIALAVLACGCGDTYVMDDESLEKPVELDRTIGSLANIYQSGAVRVRGFGIVAGLAGSGSSECPPALRSELVKFFKQQTGIVSTEEANAFIDSNDTAVVVVYGVIPPLAMSEDHFDIKVEALPNTQTASLAGGRLYTTDLKEMRRVQSIGQYAKTIAVGEGPIFQNTLSDDIEERTGYVLGGGTVKRPVQLSIGLIEPNYFTASAVRNQLNNRFGPNTANAKSPAEIQFKFPNEYLDQRAKFIEMVKQSFLVSTPELEKRRIERLVNQLATEDNKAATAVAIETIGAMAINRLAPLMGSDDESVRFFAASTVLAIGDDRGYPVLNDIAANPNSDYRIAAIRSIGQNAKVRQIKEALRPILADPSLDVRMAAYDQLLDVGDVSINRKAVGADFFLDTVISGGPDAVYVDRSELPRIVLFGSPVECSKQIFVKTLDDSVIINSDMDSDRISVMRKHPKRARLVGPVYSNYTLRELVRTLGESPVTKEGSLTMPGLGVQYDTIMFLLNELVETDAVDAGFTASPVPSINFSWQ</sequence>
<dbReference type="InterPro" id="IPR011989">
    <property type="entry name" value="ARM-like"/>
</dbReference>
<dbReference type="EMBL" id="CP019791">
    <property type="protein sequence ID" value="AQT68958.1"/>
    <property type="molecule type" value="Genomic_DNA"/>
</dbReference>
<dbReference type="GO" id="GO:0071973">
    <property type="term" value="P:bacterial-type flagellum-dependent cell motility"/>
    <property type="evidence" value="ECO:0007669"/>
    <property type="project" value="InterPro"/>
</dbReference>
<accession>A0A1U9NMK0</accession>
<protein>
    <submittedName>
        <fullName evidence="5">Basal body P-ring protein</fullName>
    </submittedName>
</protein>
<evidence type="ECO:0000313" key="5">
    <source>
        <dbReference type="EMBL" id="AQT68958.1"/>
    </source>
</evidence>
<evidence type="ECO:0000256" key="2">
    <source>
        <dbReference type="ARBA" id="ARBA00004117"/>
    </source>
</evidence>
<keyword evidence="4" id="KW-0975">Bacterial flagellum</keyword>
<evidence type="ECO:0000256" key="1">
    <source>
        <dbReference type="ARBA" id="ARBA00002591"/>
    </source>
</evidence>
<organism evidence="5 6">
    <name type="scientific">Anaerohalosphaera lusitana</name>
    <dbReference type="NCBI Taxonomy" id="1936003"/>
    <lineage>
        <taxon>Bacteria</taxon>
        <taxon>Pseudomonadati</taxon>
        <taxon>Planctomycetota</taxon>
        <taxon>Phycisphaerae</taxon>
        <taxon>Sedimentisphaerales</taxon>
        <taxon>Anaerohalosphaeraceae</taxon>
        <taxon>Anaerohalosphaera</taxon>
    </lineage>
</organism>
<dbReference type="InterPro" id="IPR001782">
    <property type="entry name" value="Flag_FlgI"/>
</dbReference>